<reference evidence="8" key="1">
    <citation type="submission" date="2016-10" db="EMBL/GenBank/DDBJ databases">
        <authorList>
            <person name="Varghese N."/>
            <person name="Submissions S."/>
        </authorList>
    </citation>
    <scope>NUCLEOTIDE SEQUENCE [LARGE SCALE GENOMIC DNA]</scope>
    <source>
        <strain evidence="8">CGMCC 1.10658</strain>
    </source>
</reference>
<evidence type="ECO:0000256" key="3">
    <source>
        <dbReference type="ARBA" id="ARBA00022989"/>
    </source>
</evidence>
<sequence length="115" mass="12073">MKEDPKQGQSGDPGPDNQRVEALETAGGSDAEAPKDVQQQVESHEAQQSKKFGTFAGVFTPTLLTILGVIMFLREGWVIGNAGLGSGILIILLLFGITAATALSMATFLTNIRAA</sequence>
<dbReference type="STRING" id="658219.SAMN05216212_0442"/>
<gene>
    <name evidence="7" type="ORF">SAMN05216212_0442</name>
</gene>
<keyword evidence="8" id="KW-1185">Reference proteome</keyword>
<dbReference type="PANTHER" id="PTHR11827">
    <property type="entry name" value="SOLUTE CARRIER FAMILY 12, CATION COTRANSPORTERS"/>
    <property type="match status" value="1"/>
</dbReference>
<evidence type="ECO:0000256" key="2">
    <source>
        <dbReference type="ARBA" id="ARBA00022692"/>
    </source>
</evidence>
<dbReference type="InterPro" id="IPR004842">
    <property type="entry name" value="SLC12A_fam"/>
</dbReference>
<evidence type="ECO:0000256" key="5">
    <source>
        <dbReference type="SAM" id="MobiDB-lite"/>
    </source>
</evidence>
<comment type="subcellular location">
    <subcellularLocation>
        <location evidence="1">Membrane</location>
        <topology evidence="1">Multi-pass membrane protein</topology>
    </subcellularLocation>
</comment>
<name>A0A1G8V7J4_9GAMM</name>
<protein>
    <submittedName>
        <fullName evidence="7">Amino acid permease</fullName>
    </submittedName>
</protein>
<proteinExistence type="predicted"/>
<keyword evidence="3 6" id="KW-1133">Transmembrane helix</keyword>
<evidence type="ECO:0000256" key="4">
    <source>
        <dbReference type="ARBA" id="ARBA00023136"/>
    </source>
</evidence>
<accession>A0A1G8V7J4</accession>
<dbReference type="PANTHER" id="PTHR11827:SF72">
    <property type="entry name" value="GH08340P"/>
    <property type="match status" value="1"/>
</dbReference>
<dbReference type="GO" id="GO:0015377">
    <property type="term" value="F:chloride:monoatomic cation symporter activity"/>
    <property type="evidence" value="ECO:0007669"/>
    <property type="project" value="InterPro"/>
</dbReference>
<evidence type="ECO:0000313" key="7">
    <source>
        <dbReference type="EMBL" id="SDJ62058.1"/>
    </source>
</evidence>
<keyword evidence="4 6" id="KW-0472">Membrane</keyword>
<feature type="transmembrane region" description="Helical" evidence="6">
    <location>
        <begin position="85"/>
        <end position="109"/>
    </location>
</feature>
<dbReference type="GO" id="GO:0016020">
    <property type="term" value="C:membrane"/>
    <property type="evidence" value="ECO:0007669"/>
    <property type="project" value="UniProtKB-SubCell"/>
</dbReference>
<feature type="region of interest" description="Disordered" evidence="5">
    <location>
        <begin position="1"/>
        <end position="48"/>
    </location>
</feature>
<dbReference type="RefSeq" id="WP_091507394.1">
    <property type="nucleotide sequence ID" value="NZ_FNFH01000001.1"/>
</dbReference>
<evidence type="ECO:0000313" key="8">
    <source>
        <dbReference type="Proteomes" id="UP000199305"/>
    </source>
</evidence>
<dbReference type="Proteomes" id="UP000199305">
    <property type="component" value="Unassembled WGS sequence"/>
</dbReference>
<evidence type="ECO:0000256" key="1">
    <source>
        <dbReference type="ARBA" id="ARBA00004141"/>
    </source>
</evidence>
<feature type="transmembrane region" description="Helical" evidence="6">
    <location>
        <begin position="52"/>
        <end position="73"/>
    </location>
</feature>
<keyword evidence="2 6" id="KW-0812">Transmembrane</keyword>
<dbReference type="EMBL" id="FNFH01000001">
    <property type="protein sequence ID" value="SDJ62058.1"/>
    <property type="molecule type" value="Genomic_DNA"/>
</dbReference>
<evidence type="ECO:0000256" key="6">
    <source>
        <dbReference type="SAM" id="Phobius"/>
    </source>
</evidence>
<dbReference type="AlphaFoldDB" id="A0A1G8V7J4"/>
<organism evidence="7 8">
    <name type="scientific">Microbulbifer yueqingensis</name>
    <dbReference type="NCBI Taxonomy" id="658219"/>
    <lineage>
        <taxon>Bacteria</taxon>
        <taxon>Pseudomonadati</taxon>
        <taxon>Pseudomonadota</taxon>
        <taxon>Gammaproteobacteria</taxon>
        <taxon>Cellvibrionales</taxon>
        <taxon>Microbulbiferaceae</taxon>
        <taxon>Microbulbifer</taxon>
    </lineage>
</organism>